<reference evidence="1 2" key="1">
    <citation type="submission" date="2016-10" db="EMBL/GenBank/DDBJ databases">
        <authorList>
            <person name="de Groot N.N."/>
        </authorList>
    </citation>
    <scope>NUCLEOTIDE SEQUENCE [LARGE SCALE GENOMIC DNA]</scope>
    <source>
        <strain evidence="1 2">CGMCC 1.5012</strain>
    </source>
</reference>
<dbReference type="SFLD" id="SFLDG01135">
    <property type="entry name" value="C1.5.6:_HAD__Beta-PGM__Phospha"/>
    <property type="match status" value="1"/>
</dbReference>
<dbReference type="InterPro" id="IPR041492">
    <property type="entry name" value="HAD_2"/>
</dbReference>
<dbReference type="InterPro" id="IPR023214">
    <property type="entry name" value="HAD_sf"/>
</dbReference>
<accession>A0A1G9WWJ3</accession>
<evidence type="ECO:0000313" key="2">
    <source>
        <dbReference type="Proteomes" id="UP000199182"/>
    </source>
</evidence>
<gene>
    <name evidence="1" type="ORF">SAMN05192585_10718</name>
</gene>
<dbReference type="InterPro" id="IPR036412">
    <property type="entry name" value="HAD-like_sf"/>
</dbReference>
<dbReference type="Proteomes" id="UP000199182">
    <property type="component" value="Unassembled WGS sequence"/>
</dbReference>
<dbReference type="InterPro" id="IPR006549">
    <property type="entry name" value="HAD-SF_hydro_IIIA"/>
</dbReference>
<dbReference type="RefSeq" id="WP_092638529.1">
    <property type="nucleotide sequence ID" value="NZ_FNID01000007.1"/>
</dbReference>
<dbReference type="SUPFAM" id="SSF56784">
    <property type="entry name" value="HAD-like"/>
    <property type="match status" value="1"/>
</dbReference>
<dbReference type="SFLD" id="SFLDS00003">
    <property type="entry name" value="Haloacid_Dehalogenase"/>
    <property type="match status" value="1"/>
</dbReference>
<dbReference type="InterPro" id="IPR050155">
    <property type="entry name" value="HAD-like_hydrolase_sf"/>
</dbReference>
<protein>
    <submittedName>
        <fullName evidence="1">Phosphoglycolate phosphatase</fullName>
    </submittedName>
</protein>
<dbReference type="InterPro" id="IPR023198">
    <property type="entry name" value="PGP-like_dom2"/>
</dbReference>
<dbReference type="GO" id="GO:0006281">
    <property type="term" value="P:DNA repair"/>
    <property type="evidence" value="ECO:0007669"/>
    <property type="project" value="TreeGrafter"/>
</dbReference>
<dbReference type="NCBIfam" id="TIGR01662">
    <property type="entry name" value="HAD-SF-IIIA"/>
    <property type="match status" value="1"/>
</dbReference>
<dbReference type="Gene3D" id="1.10.150.240">
    <property type="entry name" value="Putative phosphatase, domain 2"/>
    <property type="match status" value="1"/>
</dbReference>
<name>A0A1G9WWJ3_9FIRM</name>
<dbReference type="PANTHER" id="PTHR43434">
    <property type="entry name" value="PHOSPHOGLYCOLATE PHOSPHATASE"/>
    <property type="match status" value="1"/>
</dbReference>
<dbReference type="OrthoDB" id="9807630at2"/>
<dbReference type="PANTHER" id="PTHR43434:SF1">
    <property type="entry name" value="PHOSPHOGLYCOLATE PHOSPHATASE"/>
    <property type="match status" value="1"/>
</dbReference>
<proteinExistence type="predicted"/>
<organism evidence="1 2">
    <name type="scientific">Acetanaerobacterium elongatum</name>
    <dbReference type="NCBI Taxonomy" id="258515"/>
    <lineage>
        <taxon>Bacteria</taxon>
        <taxon>Bacillati</taxon>
        <taxon>Bacillota</taxon>
        <taxon>Clostridia</taxon>
        <taxon>Eubacteriales</taxon>
        <taxon>Oscillospiraceae</taxon>
        <taxon>Acetanaerobacterium</taxon>
    </lineage>
</organism>
<dbReference type="FunFam" id="3.40.50.1000:FF:000022">
    <property type="entry name" value="Phosphoglycolate phosphatase"/>
    <property type="match status" value="1"/>
</dbReference>
<dbReference type="NCBIfam" id="TIGR01549">
    <property type="entry name" value="HAD-SF-IA-v1"/>
    <property type="match status" value="1"/>
</dbReference>
<dbReference type="Pfam" id="PF13419">
    <property type="entry name" value="HAD_2"/>
    <property type="match status" value="1"/>
</dbReference>
<dbReference type="SFLD" id="SFLDG01129">
    <property type="entry name" value="C1.5:_HAD__Beta-PGM__Phosphata"/>
    <property type="match status" value="1"/>
</dbReference>
<sequence>MIKCCIFDLDGTLLNTLDDLAASCNYALSLYGYKTYPADDYRYFVGNGVSVLLDRTLPPDVDERQKQKVKEAFSKHYAQHYIDLTVPYKGIEGLLRILKLKGYLVCVVSNKPHDYSKELITKIFGEKFFNIVLGASEELPKKPAPDGVLYCMNKLRLSASECVYIGDSNVDVLTAKNAKMPSIGVAWGFRGEEELKTTGADYIVQEPKEIAQLLEHL</sequence>
<dbReference type="Gene3D" id="3.40.50.1000">
    <property type="entry name" value="HAD superfamily/HAD-like"/>
    <property type="match status" value="1"/>
</dbReference>
<dbReference type="PRINTS" id="PR00413">
    <property type="entry name" value="HADHALOGNASE"/>
</dbReference>
<dbReference type="InterPro" id="IPR006439">
    <property type="entry name" value="HAD-SF_hydro_IA"/>
</dbReference>
<dbReference type="STRING" id="258515.SAMN05192585_10718"/>
<keyword evidence="2" id="KW-1185">Reference proteome</keyword>
<evidence type="ECO:0000313" key="1">
    <source>
        <dbReference type="EMBL" id="SDM88878.1"/>
    </source>
</evidence>
<dbReference type="EMBL" id="FNID01000007">
    <property type="protein sequence ID" value="SDM88878.1"/>
    <property type="molecule type" value="Genomic_DNA"/>
</dbReference>
<dbReference type="AlphaFoldDB" id="A0A1G9WWJ3"/>
<dbReference type="GO" id="GO:0008967">
    <property type="term" value="F:phosphoglycolate phosphatase activity"/>
    <property type="evidence" value="ECO:0007669"/>
    <property type="project" value="TreeGrafter"/>
</dbReference>
<dbReference type="GO" id="GO:0005829">
    <property type="term" value="C:cytosol"/>
    <property type="evidence" value="ECO:0007669"/>
    <property type="project" value="TreeGrafter"/>
</dbReference>